<reference evidence="1 2" key="1">
    <citation type="submission" date="2024-09" db="EMBL/GenBank/DDBJ databases">
        <authorList>
            <person name="Sun Q."/>
            <person name="Mori K."/>
        </authorList>
    </citation>
    <scope>NUCLEOTIDE SEQUENCE [LARGE SCALE GENOMIC DNA]</scope>
    <source>
        <strain evidence="1 2">CCM 7650</strain>
    </source>
</reference>
<dbReference type="RefSeq" id="WP_382388456.1">
    <property type="nucleotide sequence ID" value="NZ_JBHLWI010000040.1"/>
</dbReference>
<gene>
    <name evidence="1" type="ORF">ACFFIP_14755</name>
</gene>
<proteinExistence type="predicted"/>
<dbReference type="Proteomes" id="UP001589797">
    <property type="component" value="Unassembled WGS sequence"/>
</dbReference>
<dbReference type="EMBL" id="JBHLWI010000040">
    <property type="protein sequence ID" value="MFC0263950.1"/>
    <property type="molecule type" value="Genomic_DNA"/>
</dbReference>
<accession>A0ABV6FVN7</accession>
<protein>
    <submittedName>
        <fullName evidence="1">Uncharacterized protein</fullName>
    </submittedName>
</protein>
<sequence>MSLEEITSIKNEEYVLGKKTITFPCQVVDSNGAIIASLSKDVYVRKKGWK</sequence>
<organism evidence="1 2">
    <name type="scientific">Fontibacter flavus</name>
    <dbReference type="NCBI Taxonomy" id="654838"/>
    <lineage>
        <taxon>Bacteria</taxon>
        <taxon>Pseudomonadati</taxon>
        <taxon>Bacteroidota</taxon>
        <taxon>Cytophagia</taxon>
        <taxon>Cytophagales</taxon>
        <taxon>Cyclobacteriaceae</taxon>
        <taxon>Fontibacter</taxon>
    </lineage>
</organism>
<name>A0ABV6FVN7_9BACT</name>
<evidence type="ECO:0000313" key="2">
    <source>
        <dbReference type="Proteomes" id="UP001589797"/>
    </source>
</evidence>
<keyword evidence="2" id="KW-1185">Reference proteome</keyword>
<comment type="caution">
    <text evidence="1">The sequence shown here is derived from an EMBL/GenBank/DDBJ whole genome shotgun (WGS) entry which is preliminary data.</text>
</comment>
<evidence type="ECO:0000313" key="1">
    <source>
        <dbReference type="EMBL" id="MFC0263950.1"/>
    </source>
</evidence>